<dbReference type="InterPro" id="IPR007345">
    <property type="entry name" value="Polysacch_pyruvyl_Trfase"/>
</dbReference>
<dbReference type="EMBL" id="AB924564">
    <property type="protein sequence ID" value="BAT23491.1"/>
    <property type="molecule type" value="Genomic_DNA"/>
</dbReference>
<gene>
    <name evidence="2" type="primary">wcuL</name>
</gene>
<reference evidence="2" key="1">
    <citation type="submission" date="2014-04" db="EMBL/GenBank/DDBJ databases">
        <authorList>
            <person name="Harrison E."/>
        </authorList>
    </citation>
    <scope>NUCLEOTIDE SEQUENCE</scope>
    <source>
        <strain evidence="2">5884</strain>
    </source>
</reference>
<evidence type="ECO:0000313" key="2">
    <source>
        <dbReference type="EMBL" id="BAT23491.1"/>
    </source>
</evidence>
<evidence type="ECO:0000259" key="1">
    <source>
        <dbReference type="Pfam" id="PF04230"/>
    </source>
</evidence>
<sequence>MLANKQMLNLKDHLSSIVKYIKNKNNVVFLDYPLHHNVGDLLIFQGTQQFFADNDIHVKFYRSVLDYNVDELKKSIDAETTLICHGGGNFGDLYDVHQNLRISLVENFKENRIIIFPQTAHFSDLDKLNHDISIFRKHSDVILFARDAKTFDLFQRFSDKVFLMPDMAHQLYGNLPICNVENNEALYFLRVDKEKNDLQLTYANNNEIRSVDWVDFINPYEFRYEFLLKKISRIANKYNSSTMKNIIYFLWDKHSSRVVNRSARYFSKYNVIITSRMHGHILSCLVNRNSKIIDNSYGKNSGYFNEWTNKTELSSLLLKHEK</sequence>
<proteinExistence type="predicted"/>
<accession>A0A0P0YQN8</accession>
<protein>
    <submittedName>
        <fullName evidence="2">Polysaccharide pyruvyl transferase</fullName>
    </submittedName>
</protein>
<feature type="domain" description="Polysaccharide pyruvyl transferase" evidence="1">
    <location>
        <begin position="37"/>
        <end position="295"/>
    </location>
</feature>
<dbReference type="Pfam" id="PF04230">
    <property type="entry name" value="PS_pyruv_trans"/>
    <property type="match status" value="1"/>
</dbReference>
<dbReference type="AlphaFoldDB" id="A0A0P0YQN8"/>
<dbReference type="GO" id="GO:0016740">
    <property type="term" value="F:transferase activity"/>
    <property type="evidence" value="ECO:0007669"/>
    <property type="project" value="UniProtKB-KW"/>
</dbReference>
<reference evidence="2" key="2">
    <citation type="journal article" date="2015" name="Sci. Rep.">
        <title>Genetic analysis of capsular polysaccharide synthesis gene clusters in 79 capsular types of Klebsiella spp.</title>
        <authorList>
            <person name="Pan Y.J."/>
            <person name="Lin T.L."/>
            <person name="Chen C.T."/>
            <person name="Chen Y.Y."/>
            <person name="Hsieh P.F."/>
            <person name="Hsu C.R."/>
            <person name="Wu M.C."/>
            <person name="Wang J.T."/>
        </authorList>
    </citation>
    <scope>NUCLEOTIDE SEQUENCE</scope>
    <source>
        <strain evidence="2">5884</strain>
    </source>
</reference>
<keyword evidence="2" id="KW-0808">Transferase</keyword>
<name>A0A0P0YQN8_9ENTR</name>
<organism evidence="2">
    <name type="scientific">Klebsiella sp. 5884</name>
    <dbReference type="NCBI Taxonomy" id="1497804"/>
    <lineage>
        <taxon>Bacteria</taxon>
        <taxon>Pseudomonadati</taxon>
        <taxon>Pseudomonadota</taxon>
        <taxon>Gammaproteobacteria</taxon>
        <taxon>Enterobacterales</taxon>
        <taxon>Enterobacteriaceae</taxon>
        <taxon>Klebsiella/Raoultella group</taxon>
        <taxon>Klebsiella</taxon>
    </lineage>
</organism>